<feature type="domain" description="Amine oxidase" evidence="2">
    <location>
        <begin position="65"/>
        <end position="544"/>
    </location>
</feature>
<proteinExistence type="predicted"/>
<accession>A0A8H6DY59</accession>
<dbReference type="InterPro" id="IPR036188">
    <property type="entry name" value="FAD/NAD-bd_sf"/>
</dbReference>
<dbReference type="InterPro" id="IPR050281">
    <property type="entry name" value="Flavin_monoamine_oxidase"/>
</dbReference>
<feature type="region of interest" description="Disordered" evidence="1">
    <location>
        <begin position="353"/>
        <end position="373"/>
    </location>
</feature>
<dbReference type="EMBL" id="WNKQ01000004">
    <property type="protein sequence ID" value="KAF5852063.1"/>
    <property type="molecule type" value="Genomic_DNA"/>
</dbReference>
<dbReference type="PANTHER" id="PTHR10742">
    <property type="entry name" value="FLAVIN MONOAMINE OXIDASE"/>
    <property type="match status" value="1"/>
</dbReference>
<protein>
    <recommendedName>
        <fullName evidence="2">Amine oxidase domain-containing protein</fullName>
    </recommendedName>
</protein>
<dbReference type="SUPFAM" id="SSF54373">
    <property type="entry name" value="FAD-linked reductases, C-terminal domain"/>
    <property type="match status" value="1"/>
</dbReference>
<dbReference type="GO" id="GO:0016491">
    <property type="term" value="F:oxidoreductase activity"/>
    <property type="evidence" value="ECO:0007669"/>
    <property type="project" value="InterPro"/>
</dbReference>
<dbReference type="InterPro" id="IPR002937">
    <property type="entry name" value="Amino_oxidase"/>
</dbReference>
<dbReference type="SUPFAM" id="SSF51905">
    <property type="entry name" value="FAD/NAD(P)-binding domain"/>
    <property type="match status" value="1"/>
</dbReference>
<dbReference type="PRINTS" id="PR00419">
    <property type="entry name" value="ADXRDTASE"/>
</dbReference>
<comment type="caution">
    <text evidence="3">The sequence shown here is derived from an EMBL/GenBank/DDBJ whole genome shotgun (WGS) entry which is preliminary data.</text>
</comment>
<dbReference type="Gene3D" id="3.90.660.10">
    <property type="match status" value="1"/>
</dbReference>
<dbReference type="Proteomes" id="UP000624244">
    <property type="component" value="Unassembled WGS sequence"/>
</dbReference>
<feature type="region of interest" description="Disordered" evidence="1">
    <location>
        <begin position="1"/>
        <end position="40"/>
    </location>
</feature>
<sequence length="555" mass="60996">MGNIGNENAVRHADSMNDRTTPEGETRISRDLSSSPHLQSYMDEPNMIRKAAGKIPHIGIVGAGVAGLRCADILLKQGVKVTILEGRNRVGGRLCQSDALGHLVDLGPNWIHGTDDNPILDLAKETKTVTMNWDGRQSVFDSLGKHMPDKEAAENSEHVWGIIEQAMKFSNQESATIPAEMSLYDYFQEQVVKMFPGNDEAPKKKQRDILEMAEMWGAFVGSPIQTQSLKFFWLEECIDGENLFVASTYAKVLDKIAEPALKGATMLFEHKVKSILSHETNSETTVTLELEDKQSLTFDQVVITTPLGWLKRNTSAFTPPLPPRFNLAVQNLGYGHLDKVYITFPTAFWNTSSTTTSPPNPTNPPATASSDSSINPTHYPGFTHWLNPTYTPSTNPSAWNQEAVNLAALPSETAHPTLLFYIHGPTSKHIAGLLASIPKEKHTDILIEFFAPYYSLLPNYEKDSNECQPKAVLATVWANDELAGWGSYCNFQTGLQAGDEDVEVLRHGMPERGVWVAGEHCAPFVALGTVTGAYWSGEGAARRVGEVWGLGGTTK</sequence>
<dbReference type="GO" id="GO:0003682">
    <property type="term" value="F:chromatin binding"/>
    <property type="evidence" value="ECO:0007669"/>
    <property type="project" value="TreeGrafter"/>
</dbReference>
<dbReference type="Gene3D" id="3.50.50.60">
    <property type="entry name" value="FAD/NAD(P)-binding domain"/>
    <property type="match status" value="1"/>
</dbReference>
<evidence type="ECO:0000313" key="3">
    <source>
        <dbReference type="EMBL" id="KAF5852063.1"/>
    </source>
</evidence>
<reference evidence="3" key="1">
    <citation type="submission" date="2019-11" db="EMBL/GenBank/DDBJ databases">
        <title>Bipolaris sorokiniana Genome sequencing.</title>
        <authorList>
            <person name="Wang H."/>
        </authorList>
    </citation>
    <scope>NUCLEOTIDE SEQUENCE</scope>
</reference>
<dbReference type="GO" id="GO:0006338">
    <property type="term" value="P:chromatin remodeling"/>
    <property type="evidence" value="ECO:0007669"/>
    <property type="project" value="TreeGrafter"/>
</dbReference>
<dbReference type="GO" id="GO:0050660">
    <property type="term" value="F:flavin adenine dinucleotide binding"/>
    <property type="evidence" value="ECO:0007669"/>
    <property type="project" value="TreeGrafter"/>
</dbReference>
<evidence type="ECO:0000259" key="2">
    <source>
        <dbReference type="Pfam" id="PF01593"/>
    </source>
</evidence>
<dbReference type="AlphaFoldDB" id="A0A8H6DY59"/>
<gene>
    <name evidence="3" type="ORF">GGP41_000804</name>
</gene>
<organism evidence="3 4">
    <name type="scientific">Cochliobolus sativus</name>
    <name type="common">Common root rot and spot blotch fungus</name>
    <name type="synonym">Bipolaris sorokiniana</name>
    <dbReference type="NCBI Taxonomy" id="45130"/>
    <lineage>
        <taxon>Eukaryota</taxon>
        <taxon>Fungi</taxon>
        <taxon>Dikarya</taxon>
        <taxon>Ascomycota</taxon>
        <taxon>Pezizomycotina</taxon>
        <taxon>Dothideomycetes</taxon>
        <taxon>Pleosporomycetidae</taxon>
        <taxon>Pleosporales</taxon>
        <taxon>Pleosporineae</taxon>
        <taxon>Pleosporaceae</taxon>
        <taxon>Bipolaris</taxon>
    </lineage>
</organism>
<dbReference type="Pfam" id="PF01593">
    <property type="entry name" value="Amino_oxidase"/>
    <property type="match status" value="1"/>
</dbReference>
<evidence type="ECO:0000256" key="1">
    <source>
        <dbReference type="SAM" id="MobiDB-lite"/>
    </source>
</evidence>
<dbReference type="PANTHER" id="PTHR10742:SF414">
    <property type="entry name" value="CONTAINING AMINE OXIDASE, PUTATIVE (AFU_ORTHOLOGUE AFUA_3G12150)-RELATED"/>
    <property type="match status" value="1"/>
</dbReference>
<evidence type="ECO:0000313" key="4">
    <source>
        <dbReference type="Proteomes" id="UP000624244"/>
    </source>
</evidence>
<name>A0A8H6DY59_COCSA</name>
<feature type="compositionally biased region" description="Basic and acidic residues" evidence="1">
    <location>
        <begin position="9"/>
        <end position="30"/>
    </location>
</feature>